<protein>
    <submittedName>
        <fullName evidence="1">Uncharacterized protein</fullName>
    </submittedName>
</protein>
<sequence>MFLPGTVEQGLQAELQKEVNGKISSRTEHHLVFVAASSRSPAMVPTELVNDDGGSRWSW</sequence>
<organism evidence="1 2">
    <name type="scientific">Brassica cretica</name>
    <name type="common">Mustard</name>
    <dbReference type="NCBI Taxonomy" id="69181"/>
    <lineage>
        <taxon>Eukaryota</taxon>
        <taxon>Viridiplantae</taxon>
        <taxon>Streptophyta</taxon>
        <taxon>Embryophyta</taxon>
        <taxon>Tracheophyta</taxon>
        <taxon>Spermatophyta</taxon>
        <taxon>Magnoliopsida</taxon>
        <taxon>eudicotyledons</taxon>
        <taxon>Gunneridae</taxon>
        <taxon>Pentapetalae</taxon>
        <taxon>rosids</taxon>
        <taxon>malvids</taxon>
        <taxon>Brassicales</taxon>
        <taxon>Brassicaceae</taxon>
        <taxon>Brassiceae</taxon>
        <taxon>Brassica</taxon>
    </lineage>
</organism>
<evidence type="ECO:0000313" key="2">
    <source>
        <dbReference type="Proteomes" id="UP000712281"/>
    </source>
</evidence>
<name>A0A8S9G8M8_BRACR</name>
<evidence type="ECO:0000313" key="1">
    <source>
        <dbReference type="EMBL" id="KAF2541659.1"/>
    </source>
</evidence>
<dbReference type="Proteomes" id="UP000712281">
    <property type="component" value="Unassembled WGS sequence"/>
</dbReference>
<comment type="caution">
    <text evidence="1">The sequence shown here is derived from an EMBL/GenBank/DDBJ whole genome shotgun (WGS) entry which is preliminary data.</text>
</comment>
<dbReference type="EMBL" id="QGKW02002005">
    <property type="protein sequence ID" value="KAF2541659.1"/>
    <property type="molecule type" value="Genomic_DNA"/>
</dbReference>
<dbReference type="AlphaFoldDB" id="A0A8S9G8M8"/>
<accession>A0A8S9G8M8</accession>
<reference evidence="1" key="1">
    <citation type="submission" date="2019-12" db="EMBL/GenBank/DDBJ databases">
        <title>Genome sequencing and annotation of Brassica cretica.</title>
        <authorList>
            <person name="Studholme D.J."/>
            <person name="Sarris P.F."/>
        </authorList>
    </citation>
    <scope>NUCLEOTIDE SEQUENCE</scope>
    <source>
        <strain evidence="1">PFS-001/15</strain>
        <tissue evidence="1">Leaf</tissue>
    </source>
</reference>
<proteinExistence type="predicted"/>
<gene>
    <name evidence="1" type="ORF">F2Q68_00030681</name>
</gene>